<evidence type="ECO:0000313" key="7">
    <source>
        <dbReference type="EMBL" id="MEL0564731.1"/>
    </source>
</evidence>
<organism evidence="6 8">
    <name type="scientific">Lactobacillus jensenii</name>
    <dbReference type="NCBI Taxonomy" id="109790"/>
    <lineage>
        <taxon>Bacteria</taxon>
        <taxon>Bacillati</taxon>
        <taxon>Bacillota</taxon>
        <taxon>Bacilli</taxon>
        <taxon>Lactobacillales</taxon>
        <taxon>Lactobacillaceae</taxon>
        <taxon>Lactobacillus</taxon>
    </lineage>
</organism>
<feature type="domain" description="Ribosome maturation factor RimP N-terminal" evidence="4">
    <location>
        <begin position="11"/>
        <end position="86"/>
    </location>
</feature>
<protein>
    <recommendedName>
        <fullName evidence="3">Ribosome maturation factor RimP</fullName>
    </recommendedName>
</protein>
<reference evidence="7 9" key="2">
    <citation type="submission" date="2024-04" db="EMBL/GenBank/DDBJ databases">
        <title>Three lactobacilli isolated from voided urine samples from females with type 2 diabetes.</title>
        <authorList>
            <person name="Kula A."/>
            <person name="Stegman N."/>
            <person name="Putonti C."/>
        </authorList>
    </citation>
    <scope>NUCLEOTIDE SEQUENCE [LARGE SCALE GENOMIC DNA]</scope>
    <source>
        <strain evidence="7 9">1855</strain>
    </source>
</reference>
<dbReference type="InterPro" id="IPR035956">
    <property type="entry name" value="RimP_N_sf"/>
</dbReference>
<dbReference type="KEGG" id="lje:BUE77_03905"/>
<dbReference type="InterPro" id="IPR003728">
    <property type="entry name" value="Ribosome_maturation_RimP"/>
</dbReference>
<dbReference type="Pfam" id="PF17384">
    <property type="entry name" value="DUF150_C"/>
    <property type="match status" value="1"/>
</dbReference>
<feature type="domain" description="Ribosome maturation factor RimP C-terminal" evidence="5">
    <location>
        <begin position="89"/>
        <end position="158"/>
    </location>
</feature>
<dbReference type="SUPFAM" id="SSF74942">
    <property type="entry name" value="YhbC-like, C-terminal domain"/>
    <property type="match status" value="1"/>
</dbReference>
<dbReference type="AlphaFoldDB" id="A0A5N1IKA1"/>
<dbReference type="GO" id="GO:0000028">
    <property type="term" value="P:ribosomal small subunit assembly"/>
    <property type="evidence" value="ECO:0007669"/>
    <property type="project" value="TreeGrafter"/>
</dbReference>
<dbReference type="EMBL" id="JBBVUL010000003">
    <property type="protein sequence ID" value="MEL0564731.1"/>
    <property type="molecule type" value="Genomic_DNA"/>
</dbReference>
<dbReference type="GO" id="GO:0006412">
    <property type="term" value="P:translation"/>
    <property type="evidence" value="ECO:0007669"/>
    <property type="project" value="TreeGrafter"/>
</dbReference>
<dbReference type="Proteomes" id="UP001385848">
    <property type="component" value="Unassembled WGS sequence"/>
</dbReference>
<comment type="caution">
    <text evidence="6">The sequence shown here is derived from an EMBL/GenBank/DDBJ whole genome shotgun (WGS) entry which is preliminary data.</text>
</comment>
<dbReference type="InterPro" id="IPR036847">
    <property type="entry name" value="RimP_C_sf"/>
</dbReference>
<comment type="subcellular location">
    <subcellularLocation>
        <location evidence="3">Cytoplasm</location>
    </subcellularLocation>
</comment>
<dbReference type="Gene3D" id="2.30.30.180">
    <property type="entry name" value="Ribosome maturation factor RimP, C-terminal domain"/>
    <property type="match status" value="1"/>
</dbReference>
<dbReference type="PANTHER" id="PTHR33867">
    <property type="entry name" value="RIBOSOME MATURATION FACTOR RIMP"/>
    <property type="match status" value="1"/>
</dbReference>
<reference evidence="6 8" key="1">
    <citation type="submission" date="2019-09" db="EMBL/GenBank/DDBJ databases">
        <title>Draft genome sequence assemblies of isolates from the urinary tract.</title>
        <authorList>
            <person name="Mores C.R."/>
            <person name="Putonti C."/>
            <person name="Wolfe A.J."/>
        </authorList>
    </citation>
    <scope>NUCLEOTIDE SEQUENCE [LARGE SCALE GENOMIC DNA]</scope>
    <source>
        <strain evidence="6 8">UMB246</strain>
    </source>
</reference>
<dbReference type="GeneID" id="31742850"/>
<evidence type="ECO:0000313" key="9">
    <source>
        <dbReference type="Proteomes" id="UP001385848"/>
    </source>
</evidence>
<comment type="function">
    <text evidence="3">Required for maturation of 30S ribosomal subunits.</text>
</comment>
<gene>
    <name evidence="3 6" type="primary">rimP</name>
    <name evidence="7" type="ORF">AAC431_02165</name>
    <name evidence="6" type="ORF">F6H94_00775</name>
</gene>
<dbReference type="RefSeq" id="WP_006584877.1">
    <property type="nucleotide sequence ID" value="NZ_CATOUV010000001.1"/>
</dbReference>
<keyword evidence="2 3" id="KW-0690">Ribosome biogenesis</keyword>
<evidence type="ECO:0000256" key="3">
    <source>
        <dbReference type="HAMAP-Rule" id="MF_01077"/>
    </source>
</evidence>
<dbReference type="Proteomes" id="UP000327236">
    <property type="component" value="Unassembled WGS sequence"/>
</dbReference>
<dbReference type="FunFam" id="3.30.300.70:FF:000001">
    <property type="entry name" value="Ribosome maturation factor RimP"/>
    <property type="match status" value="1"/>
</dbReference>
<dbReference type="HAMAP" id="MF_01077">
    <property type="entry name" value="RimP"/>
    <property type="match status" value="1"/>
</dbReference>
<dbReference type="OrthoDB" id="9805006at2"/>
<comment type="similarity">
    <text evidence="3">Belongs to the RimP family.</text>
</comment>
<dbReference type="Gene3D" id="3.30.300.70">
    <property type="entry name" value="RimP-like superfamily, N-terminal"/>
    <property type="match status" value="1"/>
</dbReference>
<proteinExistence type="inferred from homology"/>
<dbReference type="InterPro" id="IPR028989">
    <property type="entry name" value="RimP_N"/>
</dbReference>
<evidence type="ECO:0000313" key="6">
    <source>
        <dbReference type="EMBL" id="KAA9324271.1"/>
    </source>
</evidence>
<dbReference type="SUPFAM" id="SSF75420">
    <property type="entry name" value="YhbC-like, N-terminal domain"/>
    <property type="match status" value="1"/>
</dbReference>
<evidence type="ECO:0000259" key="5">
    <source>
        <dbReference type="Pfam" id="PF17384"/>
    </source>
</evidence>
<evidence type="ECO:0000256" key="1">
    <source>
        <dbReference type="ARBA" id="ARBA00022490"/>
    </source>
</evidence>
<dbReference type="NCBIfam" id="NF000928">
    <property type="entry name" value="PRK00092.1-2"/>
    <property type="match status" value="1"/>
</dbReference>
<keyword evidence="9" id="KW-1185">Reference proteome</keyword>
<dbReference type="GO" id="GO:0005829">
    <property type="term" value="C:cytosol"/>
    <property type="evidence" value="ECO:0007669"/>
    <property type="project" value="TreeGrafter"/>
</dbReference>
<dbReference type="InterPro" id="IPR028998">
    <property type="entry name" value="RimP_C"/>
</dbReference>
<keyword evidence="1 3" id="KW-0963">Cytoplasm</keyword>
<evidence type="ECO:0000256" key="2">
    <source>
        <dbReference type="ARBA" id="ARBA00022517"/>
    </source>
</evidence>
<dbReference type="EMBL" id="VYWW01000002">
    <property type="protein sequence ID" value="KAA9324271.1"/>
    <property type="molecule type" value="Genomic_DNA"/>
</dbReference>
<evidence type="ECO:0000259" key="4">
    <source>
        <dbReference type="Pfam" id="PF02576"/>
    </source>
</evidence>
<sequence>MTKIVDLVTNLVSPIAEKRGDELVDVEYVKEQNQYYLRIYVDRGESGIDIEEIAALSEMVSEELDKLNPDPFTEPYMLELSSPGLERPIKNERDWEKAVNKYIHVACYQKIDGQKAFDGTLLSKDDDKITLKIKIKTRTKELEIPVGAIANARFAIEF</sequence>
<accession>A0A5N1IKA1</accession>
<dbReference type="PANTHER" id="PTHR33867:SF1">
    <property type="entry name" value="RIBOSOME MATURATION FACTOR RIMP"/>
    <property type="match status" value="1"/>
</dbReference>
<name>A0A5N1IKA1_LACJE</name>
<evidence type="ECO:0000313" key="8">
    <source>
        <dbReference type="Proteomes" id="UP000327236"/>
    </source>
</evidence>
<dbReference type="Pfam" id="PF02576">
    <property type="entry name" value="RimP_N"/>
    <property type="match status" value="1"/>
</dbReference>
<dbReference type="CDD" id="cd01734">
    <property type="entry name" value="YlxS_C"/>
    <property type="match status" value="1"/>
</dbReference>